<dbReference type="EMBL" id="QRHL01000018">
    <property type="protein sequence ID" value="RHF71070.1"/>
    <property type="molecule type" value="Genomic_DNA"/>
</dbReference>
<dbReference type="Proteomes" id="UP000284676">
    <property type="component" value="Unassembled WGS sequence"/>
</dbReference>
<organism evidence="1 2">
    <name type="scientific">Fusobacterium mortiferum</name>
    <dbReference type="NCBI Taxonomy" id="850"/>
    <lineage>
        <taxon>Bacteria</taxon>
        <taxon>Fusobacteriati</taxon>
        <taxon>Fusobacteriota</taxon>
        <taxon>Fusobacteriia</taxon>
        <taxon>Fusobacteriales</taxon>
        <taxon>Fusobacteriaceae</taxon>
        <taxon>Fusobacterium</taxon>
    </lineage>
</organism>
<dbReference type="RefSeq" id="WP_118234528.1">
    <property type="nucleotide sequence ID" value="NZ_QRHL01000018.1"/>
</dbReference>
<evidence type="ECO:0000313" key="2">
    <source>
        <dbReference type="Proteomes" id="UP000284676"/>
    </source>
</evidence>
<accession>A0A414PRD1</accession>
<dbReference type="InterPro" id="IPR006521">
    <property type="entry name" value="Tail_protein_I"/>
</dbReference>
<sequence>MSNYNIYNTDYQLLFPNNLKKYKNLKALALQIEKELKINYLSEIEKLAIFKNLSSQSNKVLSQLAWQFSIDNWQESLSKEIKINLIKNAYWAHSKKGTKKAVEDCLKMLGYPITLQEWFEYNGNPYTYKVIISGEAFQETWITELIELIEKYKNCRSILETATIEFNSKNSQYFLGNYKIIEMEKEFIGVHNDIEKYKDLKLGLFRIIEKEVSNV</sequence>
<comment type="caution">
    <text evidence="1">The sequence shown here is derived from an EMBL/GenBank/DDBJ whole genome shotgun (WGS) entry which is preliminary data.</text>
</comment>
<name>A0A414PRD1_FUSMR</name>
<protein>
    <submittedName>
        <fullName evidence="1">Phage tail protein I</fullName>
    </submittedName>
</protein>
<evidence type="ECO:0000313" key="1">
    <source>
        <dbReference type="EMBL" id="RHF71070.1"/>
    </source>
</evidence>
<proteinExistence type="predicted"/>
<gene>
    <name evidence="1" type="ORF">DW663_09120</name>
</gene>
<dbReference type="AlphaFoldDB" id="A0A414PRD1"/>
<dbReference type="NCBIfam" id="TIGR01634">
    <property type="entry name" value="tail_P2_I"/>
    <property type="match status" value="1"/>
</dbReference>
<reference evidence="1 2" key="1">
    <citation type="submission" date="2018-08" db="EMBL/GenBank/DDBJ databases">
        <title>A genome reference for cultivated species of the human gut microbiota.</title>
        <authorList>
            <person name="Zou Y."/>
            <person name="Xue W."/>
            <person name="Luo G."/>
        </authorList>
    </citation>
    <scope>NUCLEOTIDE SEQUENCE [LARGE SCALE GENOMIC DNA]</scope>
    <source>
        <strain evidence="1 2">AM25-1</strain>
    </source>
</reference>
<dbReference type="Pfam" id="PF09684">
    <property type="entry name" value="Tail_P2_I"/>
    <property type="match status" value="1"/>
</dbReference>